<feature type="region of interest" description="Disordered" evidence="1">
    <location>
        <begin position="44"/>
        <end position="83"/>
    </location>
</feature>
<sequence>ARNENPKERSLPDAQPSSEIIPEFSVTAEESSIKKVAEDVSTSITEEDLGTEKQTMNNVAQDVVTSETAETPKKDDSRDVPTS</sequence>
<comment type="caution">
    <text evidence="2">The sequence shown here is derived from an EMBL/GenBank/DDBJ whole genome shotgun (WGS) entry which is preliminary data.</text>
</comment>
<keyword evidence="3" id="KW-1185">Reference proteome</keyword>
<feature type="non-terminal residue" evidence="2">
    <location>
        <position position="1"/>
    </location>
</feature>
<name>A0A392TZ59_9FABA</name>
<evidence type="ECO:0000256" key="1">
    <source>
        <dbReference type="SAM" id="MobiDB-lite"/>
    </source>
</evidence>
<protein>
    <submittedName>
        <fullName evidence="2">Uncharacterized protein</fullName>
    </submittedName>
</protein>
<feature type="compositionally biased region" description="Polar residues" evidence="1">
    <location>
        <begin position="52"/>
        <end position="69"/>
    </location>
</feature>
<dbReference type="Proteomes" id="UP000265520">
    <property type="component" value="Unassembled WGS sequence"/>
</dbReference>
<reference evidence="2 3" key="1">
    <citation type="journal article" date="2018" name="Front. Plant Sci.">
        <title>Red Clover (Trifolium pratense) and Zigzag Clover (T. medium) - A Picture of Genomic Similarities and Differences.</title>
        <authorList>
            <person name="Dluhosova J."/>
            <person name="Istvanek J."/>
            <person name="Nedelnik J."/>
            <person name="Repkova J."/>
        </authorList>
    </citation>
    <scope>NUCLEOTIDE SEQUENCE [LARGE SCALE GENOMIC DNA]</scope>
    <source>
        <strain evidence="3">cv. 10/8</strain>
        <tissue evidence="2">Leaf</tissue>
    </source>
</reference>
<feature type="non-terminal residue" evidence="2">
    <location>
        <position position="83"/>
    </location>
</feature>
<accession>A0A392TZ59</accession>
<evidence type="ECO:0000313" key="2">
    <source>
        <dbReference type="EMBL" id="MCI66178.1"/>
    </source>
</evidence>
<proteinExistence type="predicted"/>
<organism evidence="2 3">
    <name type="scientific">Trifolium medium</name>
    <dbReference type="NCBI Taxonomy" id="97028"/>
    <lineage>
        <taxon>Eukaryota</taxon>
        <taxon>Viridiplantae</taxon>
        <taxon>Streptophyta</taxon>
        <taxon>Embryophyta</taxon>
        <taxon>Tracheophyta</taxon>
        <taxon>Spermatophyta</taxon>
        <taxon>Magnoliopsida</taxon>
        <taxon>eudicotyledons</taxon>
        <taxon>Gunneridae</taxon>
        <taxon>Pentapetalae</taxon>
        <taxon>rosids</taxon>
        <taxon>fabids</taxon>
        <taxon>Fabales</taxon>
        <taxon>Fabaceae</taxon>
        <taxon>Papilionoideae</taxon>
        <taxon>50 kb inversion clade</taxon>
        <taxon>NPAAA clade</taxon>
        <taxon>Hologalegina</taxon>
        <taxon>IRL clade</taxon>
        <taxon>Trifolieae</taxon>
        <taxon>Trifolium</taxon>
    </lineage>
</organism>
<feature type="region of interest" description="Disordered" evidence="1">
    <location>
        <begin position="1"/>
        <end position="31"/>
    </location>
</feature>
<dbReference type="AlphaFoldDB" id="A0A392TZ59"/>
<evidence type="ECO:0000313" key="3">
    <source>
        <dbReference type="Proteomes" id="UP000265520"/>
    </source>
</evidence>
<dbReference type="EMBL" id="LXQA010690241">
    <property type="protein sequence ID" value="MCI66178.1"/>
    <property type="molecule type" value="Genomic_DNA"/>
</dbReference>
<feature type="compositionally biased region" description="Basic and acidic residues" evidence="1">
    <location>
        <begin position="70"/>
        <end position="83"/>
    </location>
</feature>
<feature type="compositionally biased region" description="Basic and acidic residues" evidence="1">
    <location>
        <begin position="1"/>
        <end position="11"/>
    </location>
</feature>